<keyword evidence="2" id="KW-0808">Transferase</keyword>
<dbReference type="GO" id="GO:0042826">
    <property type="term" value="F:histone deacetylase binding"/>
    <property type="evidence" value="ECO:0007669"/>
    <property type="project" value="TreeGrafter"/>
</dbReference>
<dbReference type="GO" id="GO:0032259">
    <property type="term" value="P:methylation"/>
    <property type="evidence" value="ECO:0007669"/>
    <property type="project" value="UniProtKB-KW"/>
</dbReference>
<protein>
    <recommendedName>
        <fullName evidence="6">SET domain-containing protein</fullName>
    </recommendedName>
</protein>
<name>A0A564XWR6_HYMDI</name>
<evidence type="ECO:0000256" key="3">
    <source>
        <dbReference type="ARBA" id="ARBA00022691"/>
    </source>
</evidence>
<dbReference type="Gene3D" id="6.10.140.2220">
    <property type="match status" value="1"/>
</dbReference>
<dbReference type="InterPro" id="IPR046341">
    <property type="entry name" value="SET_dom_sf"/>
</dbReference>
<dbReference type="EMBL" id="CABIJS010000016">
    <property type="protein sequence ID" value="VUZ39481.1"/>
    <property type="molecule type" value="Genomic_DNA"/>
</dbReference>
<evidence type="ECO:0008006" key="6">
    <source>
        <dbReference type="Google" id="ProtNLM"/>
    </source>
</evidence>
<evidence type="ECO:0000256" key="1">
    <source>
        <dbReference type="ARBA" id="ARBA00022603"/>
    </source>
</evidence>
<sequence length="308" mass="34937">MDASKCGSDHKFVKEYFRIVNERMTKVGRKKEWMKQFGEAKTDFERVCFLLKSLEASNEGKRGIEVLGLPSKRSEVTKVNVKSDEFSDKILLSLKTQKSVRGLLNYATRALFFAESEAAKLRAEANRSRILSLLGEWKCFRAEPPEVMSKDSSNCKKVSCKKEKEVSCHLSASPDGLLQLKNTGNKRGWALEVTQDIAVGDVLMVDKPYASNLLSDHFGTHCYHCYKRMLSLIPCDCCPYRKADIDKLKIVQNKARRLMLCLYNRRQMCVKALTENIHMRSPAAQLQKLTEIAISGLDGPMQNEVGVR</sequence>
<evidence type="ECO:0000313" key="5">
    <source>
        <dbReference type="Proteomes" id="UP000321570"/>
    </source>
</evidence>
<organism evidence="4 5">
    <name type="scientific">Hymenolepis diminuta</name>
    <name type="common">Rat tapeworm</name>
    <dbReference type="NCBI Taxonomy" id="6216"/>
    <lineage>
        <taxon>Eukaryota</taxon>
        <taxon>Metazoa</taxon>
        <taxon>Spiralia</taxon>
        <taxon>Lophotrochozoa</taxon>
        <taxon>Platyhelminthes</taxon>
        <taxon>Cestoda</taxon>
        <taxon>Eucestoda</taxon>
        <taxon>Cyclophyllidea</taxon>
        <taxon>Hymenolepididae</taxon>
        <taxon>Hymenolepis</taxon>
    </lineage>
</organism>
<reference evidence="4 5" key="1">
    <citation type="submission" date="2019-07" db="EMBL/GenBank/DDBJ databases">
        <authorList>
            <person name="Jastrzebski P J."/>
            <person name="Paukszto L."/>
            <person name="Jastrzebski P J."/>
        </authorList>
    </citation>
    <scope>NUCLEOTIDE SEQUENCE [LARGE SCALE GENOMIC DNA]</scope>
    <source>
        <strain evidence="4 5">WMS-il1</strain>
    </source>
</reference>
<dbReference type="PANTHER" id="PTHR46165">
    <property type="entry name" value="SET AND MYND DOMAIN-CONTAINING PROTEIN 4"/>
    <property type="match status" value="1"/>
</dbReference>
<keyword evidence="3" id="KW-0949">S-adenosyl-L-methionine</keyword>
<dbReference type="Proteomes" id="UP000321570">
    <property type="component" value="Unassembled WGS sequence"/>
</dbReference>
<accession>A0A564XWR6</accession>
<dbReference type="PANTHER" id="PTHR46165:SF2">
    <property type="entry name" value="SET AND MYND DOMAIN-CONTAINING PROTEIN 4"/>
    <property type="match status" value="1"/>
</dbReference>
<dbReference type="GO" id="GO:0005634">
    <property type="term" value="C:nucleus"/>
    <property type="evidence" value="ECO:0007669"/>
    <property type="project" value="TreeGrafter"/>
</dbReference>
<dbReference type="GO" id="GO:0008168">
    <property type="term" value="F:methyltransferase activity"/>
    <property type="evidence" value="ECO:0007669"/>
    <property type="project" value="UniProtKB-KW"/>
</dbReference>
<dbReference type="GO" id="GO:0005737">
    <property type="term" value="C:cytoplasm"/>
    <property type="evidence" value="ECO:0007669"/>
    <property type="project" value="TreeGrafter"/>
</dbReference>
<dbReference type="Gene3D" id="2.170.270.10">
    <property type="entry name" value="SET domain"/>
    <property type="match status" value="1"/>
</dbReference>
<dbReference type="InterPro" id="IPR052097">
    <property type="entry name" value="SET-MYND_domain_protein"/>
</dbReference>
<proteinExistence type="predicted"/>
<dbReference type="AlphaFoldDB" id="A0A564XWR6"/>
<keyword evidence="5" id="KW-1185">Reference proteome</keyword>
<gene>
    <name evidence="4" type="ORF">WMSIL1_LOCUS744</name>
</gene>
<keyword evidence="1" id="KW-0489">Methyltransferase</keyword>
<evidence type="ECO:0000313" key="4">
    <source>
        <dbReference type="EMBL" id="VUZ39481.1"/>
    </source>
</evidence>
<evidence type="ECO:0000256" key="2">
    <source>
        <dbReference type="ARBA" id="ARBA00022679"/>
    </source>
</evidence>